<dbReference type="PANTHER" id="PTHR10527">
    <property type="entry name" value="IMPORTIN BETA"/>
    <property type="match status" value="1"/>
</dbReference>
<keyword evidence="2" id="KW-0813">Transport</keyword>
<dbReference type="CTD" id="79711"/>
<dbReference type="GO" id="GO:0005737">
    <property type="term" value="C:cytoplasm"/>
    <property type="evidence" value="ECO:0007669"/>
    <property type="project" value="UniProtKB-SubCell"/>
</dbReference>
<dbReference type="InterPro" id="IPR011989">
    <property type="entry name" value="ARM-like"/>
</dbReference>
<evidence type="ECO:0000256" key="5">
    <source>
        <dbReference type="ARBA" id="ARBA00022927"/>
    </source>
</evidence>
<keyword evidence="4" id="KW-0677">Repeat</keyword>
<evidence type="ECO:0000259" key="7">
    <source>
        <dbReference type="Pfam" id="PF25574"/>
    </source>
</evidence>
<reference evidence="9" key="1">
    <citation type="submission" date="2015-02" db="EMBL/GenBank/DDBJ databases">
        <title>Genome sequencing for Strongylocentrotus purpuratus.</title>
        <authorList>
            <person name="Murali S."/>
            <person name="Liu Y."/>
            <person name="Vee V."/>
            <person name="English A."/>
            <person name="Wang M."/>
            <person name="Skinner E."/>
            <person name="Han Y."/>
            <person name="Muzny D.M."/>
            <person name="Worley K.C."/>
            <person name="Gibbs R.A."/>
        </authorList>
    </citation>
    <scope>NUCLEOTIDE SEQUENCE</scope>
</reference>
<feature type="region of interest" description="Disordered" evidence="6">
    <location>
        <begin position="523"/>
        <end position="543"/>
    </location>
</feature>
<dbReference type="RefSeq" id="XP_030831159.1">
    <property type="nucleotide sequence ID" value="XM_030975299.1"/>
</dbReference>
<comment type="subcellular location">
    <subcellularLocation>
        <location evidence="1">Cytoplasm</location>
    </subcellularLocation>
</comment>
<evidence type="ECO:0000256" key="1">
    <source>
        <dbReference type="ARBA" id="ARBA00004496"/>
    </source>
</evidence>
<dbReference type="SUPFAM" id="SSF48371">
    <property type="entry name" value="ARM repeat"/>
    <property type="match status" value="2"/>
</dbReference>
<dbReference type="InParanoid" id="A0A7M7N4K5"/>
<evidence type="ECO:0000256" key="2">
    <source>
        <dbReference type="ARBA" id="ARBA00022448"/>
    </source>
</evidence>
<feature type="domain" description="Importin subunit beta-1/Transportin-1-like TPR repeats" evidence="7">
    <location>
        <begin position="168"/>
        <end position="270"/>
    </location>
</feature>
<dbReference type="Pfam" id="PF25574">
    <property type="entry name" value="TPR_IMB1"/>
    <property type="match status" value="1"/>
</dbReference>
<dbReference type="InterPro" id="IPR058584">
    <property type="entry name" value="IMB1_TNPO1-like_TPR"/>
</dbReference>
<feature type="compositionally biased region" description="Acidic residues" evidence="6">
    <location>
        <begin position="360"/>
        <end position="377"/>
    </location>
</feature>
<feature type="region of interest" description="Disordered" evidence="6">
    <location>
        <begin position="347"/>
        <end position="377"/>
    </location>
</feature>
<keyword evidence="3" id="KW-0963">Cytoplasm</keyword>
<feature type="region of interest" description="Disordered" evidence="6">
    <location>
        <begin position="15"/>
        <end position="37"/>
    </location>
</feature>
<dbReference type="AlphaFoldDB" id="A0A7M7N4K5"/>
<keyword evidence="5" id="KW-0653">Protein transport</keyword>
<dbReference type="Gene3D" id="1.25.10.10">
    <property type="entry name" value="Leucine-rich Repeat Variant"/>
    <property type="match status" value="1"/>
</dbReference>
<sequence length="801" mass="88095">MPILNILFPIMCAPSSREEEEEEEDDNGEEVESSSPSSYAAQVLDTMALHLPPDKLVPHLLQLVQPALESEDPYQKKAGLVSLAVLAEGCADYVCKKHLEQFLESICNGIRDPRPVVYNAGLFALGQFSEHLQPEISRYHNQLLPLLFGYLALTTSQNAEQRPKGITRIYYALEMFCENLGTELVPYLPTLMGHLLTMLQNAQDVHITELAISAIGAAGNAASEHMLPFFHPIMEQLKHYLTNVHSGDSLILQIQSIDTLGVLARKIGKENFMPLTEECILLGLKLIDEVNDPDLRRCTYNLFASIASVLEESMSNHLPAITQLMLDSLRSTDGVVPHFDEEESRVQSLFDDVNGNGTDGGEDVSDTEDEDEDDDEIQGYNVENSYLEEKEDTCNAMAEVALHTKAAFLPYIEECYNEVYRLMDYPAPGIRKAATVCSGQLCCTLGQCGNMTVSSQSDVLSEMLEQVVPHFVENIDSDSERSVVITTLEGMKELLEAIGPEVVKHAEFFNAITGTIKNVLQQKTACQDEDEEEEEDDEGEQAEKDAILVECAGDLIPTIIKALDGKQDVAVSLVTEMLPLLVSRTKKNCPASDKSFASGILAETVCALKGGIVPFAETFLTIFTLLTQDGDEEVRSNAVFGLGVLAEHGSDTIYQHFPSILQILSGVMGRESNGRVIDNVCASVCRLITGNPTLVPVDQLVTTLLKYLPLREDMEENSTVYSCLGKLYEAGQVTLTQSLPQLINIYAQALTTQELNDEVKLTMVHTLQIAKGKQPDEFSSSVSTLPPEVVNLLSNLLMQGT</sequence>
<dbReference type="GeneID" id="588045"/>
<organism evidence="8 9">
    <name type="scientific">Strongylocentrotus purpuratus</name>
    <name type="common">Purple sea urchin</name>
    <dbReference type="NCBI Taxonomy" id="7668"/>
    <lineage>
        <taxon>Eukaryota</taxon>
        <taxon>Metazoa</taxon>
        <taxon>Echinodermata</taxon>
        <taxon>Eleutherozoa</taxon>
        <taxon>Echinozoa</taxon>
        <taxon>Echinoidea</taxon>
        <taxon>Euechinoidea</taxon>
        <taxon>Echinacea</taxon>
        <taxon>Camarodonta</taxon>
        <taxon>Echinidea</taxon>
        <taxon>Strongylocentrotidae</taxon>
        <taxon>Strongylocentrotus</taxon>
    </lineage>
</organism>
<dbReference type="OrthoDB" id="7862313at2759"/>
<reference evidence="8" key="2">
    <citation type="submission" date="2021-01" db="UniProtKB">
        <authorList>
            <consortium name="EnsemblMetazoa"/>
        </authorList>
    </citation>
    <scope>IDENTIFICATION</scope>
</reference>
<dbReference type="KEGG" id="spu:588045"/>
<feature type="compositionally biased region" description="Acidic residues" evidence="6">
    <location>
        <begin position="18"/>
        <end position="32"/>
    </location>
</feature>
<dbReference type="InterPro" id="IPR040122">
    <property type="entry name" value="Importin_beta"/>
</dbReference>
<accession>A0A7M7N4K5</accession>
<dbReference type="InterPro" id="IPR016024">
    <property type="entry name" value="ARM-type_fold"/>
</dbReference>
<name>A0A7M7N4K5_STRPU</name>
<evidence type="ECO:0000256" key="4">
    <source>
        <dbReference type="ARBA" id="ARBA00022737"/>
    </source>
</evidence>
<dbReference type="OMA" id="VMPFVLN"/>
<dbReference type="EnsemblMetazoa" id="XM_030975299">
    <property type="protein sequence ID" value="XP_030831159"/>
    <property type="gene ID" value="LOC588045"/>
</dbReference>
<dbReference type="GO" id="GO:0006606">
    <property type="term" value="P:protein import into nucleus"/>
    <property type="evidence" value="ECO:0007669"/>
    <property type="project" value="InterPro"/>
</dbReference>
<dbReference type="Proteomes" id="UP000007110">
    <property type="component" value="Unassembled WGS sequence"/>
</dbReference>
<feature type="compositionally biased region" description="Acidic residues" evidence="6">
    <location>
        <begin position="527"/>
        <end position="540"/>
    </location>
</feature>
<keyword evidence="9" id="KW-1185">Reference proteome</keyword>
<evidence type="ECO:0000256" key="6">
    <source>
        <dbReference type="SAM" id="MobiDB-lite"/>
    </source>
</evidence>
<proteinExistence type="predicted"/>
<evidence type="ECO:0000313" key="9">
    <source>
        <dbReference type="Proteomes" id="UP000007110"/>
    </source>
</evidence>
<protein>
    <recommendedName>
        <fullName evidence="7">Importin subunit beta-1/Transportin-1-like TPR repeats domain-containing protein</fullName>
    </recommendedName>
</protein>
<evidence type="ECO:0000256" key="3">
    <source>
        <dbReference type="ARBA" id="ARBA00022490"/>
    </source>
</evidence>
<evidence type="ECO:0000313" key="8">
    <source>
        <dbReference type="EnsemblMetazoa" id="XP_030831159"/>
    </source>
</evidence>